<dbReference type="InterPro" id="IPR056632">
    <property type="entry name" value="DUF7730"/>
</dbReference>
<evidence type="ECO:0000256" key="1">
    <source>
        <dbReference type="SAM" id="MobiDB-lite"/>
    </source>
</evidence>
<reference evidence="3 4" key="1">
    <citation type="submission" date="2017-06" db="EMBL/GenBank/DDBJ databases">
        <title>Comparative genomic analysis of Ambrosia Fusariam Clade fungi.</title>
        <authorList>
            <person name="Stajich J.E."/>
            <person name="Carrillo J."/>
            <person name="Kijimoto T."/>
            <person name="Eskalen A."/>
            <person name="O'Donnell K."/>
            <person name="Kasson M."/>
        </authorList>
    </citation>
    <scope>NUCLEOTIDE SEQUENCE [LARGE SCALE GENOMIC DNA]</scope>
    <source>
        <strain evidence="3 4">NRRL62584</strain>
    </source>
</reference>
<keyword evidence="4" id="KW-1185">Reference proteome</keyword>
<evidence type="ECO:0000313" key="3">
    <source>
        <dbReference type="EMBL" id="RSL53144.1"/>
    </source>
</evidence>
<dbReference type="Proteomes" id="UP000288168">
    <property type="component" value="Unassembled WGS sequence"/>
</dbReference>
<gene>
    <name evidence="3" type="ORF">CEP54_010531</name>
</gene>
<evidence type="ECO:0000313" key="4">
    <source>
        <dbReference type="Proteomes" id="UP000288168"/>
    </source>
</evidence>
<accession>A0A428PJE3</accession>
<organism evidence="3 4">
    <name type="scientific">Fusarium duplospermum</name>
    <dbReference type="NCBI Taxonomy" id="1325734"/>
    <lineage>
        <taxon>Eukaryota</taxon>
        <taxon>Fungi</taxon>
        <taxon>Dikarya</taxon>
        <taxon>Ascomycota</taxon>
        <taxon>Pezizomycotina</taxon>
        <taxon>Sordariomycetes</taxon>
        <taxon>Hypocreomycetidae</taxon>
        <taxon>Hypocreales</taxon>
        <taxon>Nectriaceae</taxon>
        <taxon>Fusarium</taxon>
        <taxon>Fusarium solani species complex</taxon>
    </lineage>
</organism>
<proteinExistence type="predicted"/>
<dbReference type="AlphaFoldDB" id="A0A428PJE3"/>
<dbReference type="EMBL" id="NKCI01000126">
    <property type="protein sequence ID" value="RSL53144.1"/>
    <property type="molecule type" value="Genomic_DNA"/>
</dbReference>
<dbReference type="STRING" id="1325734.A0A428PJE3"/>
<feature type="domain" description="DUF7730" evidence="2">
    <location>
        <begin position="142"/>
        <end position="298"/>
    </location>
</feature>
<name>A0A428PJE3_9HYPO</name>
<protein>
    <recommendedName>
        <fullName evidence="2">DUF7730 domain-containing protein</fullName>
    </recommendedName>
</protein>
<comment type="caution">
    <text evidence="3">The sequence shown here is derived from an EMBL/GenBank/DDBJ whole genome shotgun (WGS) entry which is preliminary data.</text>
</comment>
<dbReference type="OrthoDB" id="10249045at2759"/>
<dbReference type="PANTHER" id="PTHR38790">
    <property type="entry name" value="2EXR DOMAIN-CONTAINING PROTEIN-RELATED"/>
    <property type="match status" value="1"/>
</dbReference>
<sequence>MGLLSRLLGKKDDAASSSSDSAPPKTYEYDGPKMPQKPLTPREIEEMHAKLFPEKHVPVEPEPWWPLYDPESGKPLFPVSLENKFSAIPIDQPESPLFRLPPEVRVQIWSYAIGSQKLYLSSKKGRLVQAEKMNEFKWWPKRVLLNVPMVCRAAYLESISCLYSNNTFCFGFGPDGTKVPLTSIDTLLPPQHIAHIQHLEVGWHFIRGYTQYYDSHPQAWDISIVICGPEGDEVWRDFCAKVAQLPDLKTLKIVVWTSGDRRAEFKALEKETLAPLQQMKHLKEFSIFLPWPQDDKTLWQDAPFSISRKFEDRRTYGVSIPKYYNKRE</sequence>
<evidence type="ECO:0000259" key="2">
    <source>
        <dbReference type="Pfam" id="PF24864"/>
    </source>
</evidence>
<dbReference type="Pfam" id="PF24864">
    <property type="entry name" value="DUF7730"/>
    <property type="match status" value="1"/>
</dbReference>
<feature type="region of interest" description="Disordered" evidence="1">
    <location>
        <begin position="1"/>
        <end position="39"/>
    </location>
</feature>